<dbReference type="Gene3D" id="3.40.190.290">
    <property type="match status" value="1"/>
</dbReference>
<keyword evidence="3" id="KW-0238">DNA-binding</keyword>
<dbReference type="Gene3D" id="1.10.10.10">
    <property type="entry name" value="Winged helix-like DNA-binding domain superfamily/Winged helix DNA-binding domain"/>
    <property type="match status" value="1"/>
</dbReference>
<keyword evidence="2" id="KW-0805">Transcription regulation</keyword>
<evidence type="ECO:0000256" key="2">
    <source>
        <dbReference type="ARBA" id="ARBA00023015"/>
    </source>
</evidence>
<dbReference type="InterPro" id="IPR036388">
    <property type="entry name" value="WH-like_DNA-bd_sf"/>
</dbReference>
<evidence type="ECO:0000313" key="6">
    <source>
        <dbReference type="EMBL" id="GLS91176.1"/>
    </source>
</evidence>
<evidence type="ECO:0000256" key="1">
    <source>
        <dbReference type="ARBA" id="ARBA00009437"/>
    </source>
</evidence>
<protein>
    <submittedName>
        <fullName evidence="6">LysR family transcriptional regulator</fullName>
    </submittedName>
</protein>
<dbReference type="PANTHER" id="PTHR30537:SF10">
    <property type="entry name" value="TRANSCRIPTIONAL REGULATOR-RELATED"/>
    <property type="match status" value="1"/>
</dbReference>
<organism evidence="6 7">
    <name type="scientific">Psychromonas marina</name>
    <dbReference type="NCBI Taxonomy" id="88364"/>
    <lineage>
        <taxon>Bacteria</taxon>
        <taxon>Pseudomonadati</taxon>
        <taxon>Pseudomonadota</taxon>
        <taxon>Gammaproteobacteria</taxon>
        <taxon>Alteromonadales</taxon>
        <taxon>Psychromonadaceae</taxon>
        <taxon>Psychromonas</taxon>
    </lineage>
</organism>
<dbReference type="InterPro" id="IPR036390">
    <property type="entry name" value="WH_DNA-bd_sf"/>
</dbReference>
<dbReference type="PANTHER" id="PTHR30537">
    <property type="entry name" value="HTH-TYPE TRANSCRIPTIONAL REGULATOR"/>
    <property type="match status" value="1"/>
</dbReference>
<proteinExistence type="inferred from homology"/>
<evidence type="ECO:0000259" key="5">
    <source>
        <dbReference type="PROSITE" id="PS50931"/>
    </source>
</evidence>
<dbReference type="RefSeq" id="WP_284204301.1">
    <property type="nucleotide sequence ID" value="NZ_BSPQ01000010.1"/>
</dbReference>
<evidence type="ECO:0000256" key="4">
    <source>
        <dbReference type="ARBA" id="ARBA00023163"/>
    </source>
</evidence>
<dbReference type="InterPro" id="IPR005119">
    <property type="entry name" value="LysR_subst-bd"/>
</dbReference>
<dbReference type="Pfam" id="PF00126">
    <property type="entry name" value="HTH_1"/>
    <property type="match status" value="1"/>
</dbReference>
<dbReference type="SUPFAM" id="SSF46785">
    <property type="entry name" value="Winged helix' DNA-binding domain"/>
    <property type="match status" value="1"/>
</dbReference>
<dbReference type="InterPro" id="IPR000847">
    <property type="entry name" value="LysR_HTH_N"/>
</dbReference>
<evidence type="ECO:0000313" key="7">
    <source>
        <dbReference type="Proteomes" id="UP001157353"/>
    </source>
</evidence>
<feature type="domain" description="HTH lysR-type" evidence="5">
    <location>
        <begin position="1"/>
        <end position="58"/>
    </location>
</feature>
<keyword evidence="4" id="KW-0804">Transcription</keyword>
<accession>A0ABQ6E1E1</accession>
<sequence length="288" mass="32637">MKWQGINEFVAVAEKQSFSLAAKNLKISTAQVSRQITALEKRLQIKLFYRTTRKVSLTQEAQLFYQHCRHLLDDLDSAEQAITNLQSHPQGKIKLTAPMSYGEQKILPLVNDFVALYKDIEVVTELTSHRIDLIEGGFDMAIRMGQLQDSSLIARKLTQRATYVCASASYLQKHGQVALISDLKNHNCLLGTHDAWRFVEQGKTRSIKVTGSIRCNSGTGLVDAALKDIGIVQLSDYYLQPYIKSGQLIPILEQFREPESAIWAVYPQNRYLSPKIRLLIDYLAEHLN</sequence>
<comment type="caution">
    <text evidence="6">The sequence shown here is derived from an EMBL/GenBank/DDBJ whole genome shotgun (WGS) entry which is preliminary data.</text>
</comment>
<name>A0ABQ6E1E1_9GAMM</name>
<keyword evidence="7" id="KW-1185">Reference proteome</keyword>
<gene>
    <name evidence="6" type="ORF">GCM10007916_22450</name>
</gene>
<comment type="similarity">
    <text evidence="1">Belongs to the LysR transcriptional regulatory family.</text>
</comment>
<dbReference type="Pfam" id="PF03466">
    <property type="entry name" value="LysR_substrate"/>
    <property type="match status" value="1"/>
</dbReference>
<dbReference type="PROSITE" id="PS50931">
    <property type="entry name" value="HTH_LYSR"/>
    <property type="match status" value="1"/>
</dbReference>
<dbReference type="SUPFAM" id="SSF53850">
    <property type="entry name" value="Periplasmic binding protein-like II"/>
    <property type="match status" value="1"/>
</dbReference>
<dbReference type="Proteomes" id="UP001157353">
    <property type="component" value="Unassembled WGS sequence"/>
</dbReference>
<evidence type="ECO:0000256" key="3">
    <source>
        <dbReference type="ARBA" id="ARBA00023125"/>
    </source>
</evidence>
<dbReference type="EMBL" id="BSPQ01000010">
    <property type="protein sequence ID" value="GLS91176.1"/>
    <property type="molecule type" value="Genomic_DNA"/>
</dbReference>
<reference evidence="7" key="1">
    <citation type="journal article" date="2019" name="Int. J. Syst. Evol. Microbiol.">
        <title>The Global Catalogue of Microorganisms (GCM) 10K type strain sequencing project: providing services to taxonomists for standard genome sequencing and annotation.</title>
        <authorList>
            <consortium name="The Broad Institute Genomics Platform"/>
            <consortium name="The Broad Institute Genome Sequencing Center for Infectious Disease"/>
            <person name="Wu L."/>
            <person name="Ma J."/>
        </authorList>
    </citation>
    <scope>NUCLEOTIDE SEQUENCE [LARGE SCALE GENOMIC DNA]</scope>
    <source>
        <strain evidence="7">NBRC 103166</strain>
    </source>
</reference>
<dbReference type="InterPro" id="IPR058163">
    <property type="entry name" value="LysR-type_TF_proteobact-type"/>
</dbReference>